<feature type="compositionally biased region" description="Acidic residues" evidence="1">
    <location>
        <begin position="42"/>
        <end position="63"/>
    </location>
</feature>
<keyword evidence="4" id="KW-1185">Reference proteome</keyword>
<dbReference type="Proteomes" id="UP001152797">
    <property type="component" value="Unassembled WGS sequence"/>
</dbReference>
<reference evidence="2" key="1">
    <citation type="submission" date="2022-10" db="EMBL/GenBank/DDBJ databases">
        <authorList>
            <person name="Chen Y."/>
            <person name="Dougan E. K."/>
            <person name="Chan C."/>
            <person name="Rhodes N."/>
            <person name="Thang M."/>
        </authorList>
    </citation>
    <scope>NUCLEOTIDE SEQUENCE</scope>
</reference>
<dbReference type="EMBL" id="CAMXCT010006497">
    <property type="protein sequence ID" value="CAI4014749.1"/>
    <property type="molecule type" value="Genomic_DNA"/>
</dbReference>
<reference evidence="3" key="2">
    <citation type="submission" date="2024-04" db="EMBL/GenBank/DDBJ databases">
        <authorList>
            <person name="Chen Y."/>
            <person name="Shah S."/>
            <person name="Dougan E. K."/>
            <person name="Thang M."/>
            <person name="Chan C."/>
        </authorList>
    </citation>
    <scope>NUCLEOTIDE SEQUENCE [LARGE SCALE GENOMIC DNA]</scope>
</reference>
<feature type="region of interest" description="Disordered" evidence="1">
    <location>
        <begin position="1"/>
        <end position="83"/>
    </location>
</feature>
<feature type="region of interest" description="Disordered" evidence="1">
    <location>
        <begin position="232"/>
        <end position="273"/>
    </location>
</feature>
<organism evidence="2">
    <name type="scientific">Cladocopium goreaui</name>
    <dbReference type="NCBI Taxonomy" id="2562237"/>
    <lineage>
        <taxon>Eukaryota</taxon>
        <taxon>Sar</taxon>
        <taxon>Alveolata</taxon>
        <taxon>Dinophyceae</taxon>
        <taxon>Suessiales</taxon>
        <taxon>Symbiodiniaceae</taxon>
        <taxon>Cladocopium</taxon>
    </lineage>
</organism>
<sequence>MKKKKKNKGGTQDEQDAQGPKPKAKAKSLKERTLAWKKLKLEDEDEGGAEEGEEEEVLEEDPEVDTKEKRNYGKARKFARAPQAGEIPDDIKEMYNNASKYSNHPRLFRTELVNRLFKKTSKGEFVLCHGEPTFASWKRNQDIKFTAADSVGVPYMVILWQTFHGQEHALQEALKTGDVYESHGLYHHRRMTAGRSKTSTESMQLDGGKVAIDTDQFAGMSSFLGGKKWSQYGQQAMQDSPPQPRVKRSQQLTLEDVQPTHPRRTSSQLALPGPATTNKVVKVDWVTFQQIVSEAKAANERLQRDCSRLVMKVRGGDQKLTDDMKAVVNLLTENLQSLQECQMWEEVPGSDGNEKNKVEAYFKQIAEKTEKANESMEQVKVAFSDVALLATDNVALLLGKDWKLPEEKVLSMTKLLKLPAPVQCIAALFKKDAEALGVRHVQSSLATLANLGSEGRHANNVHRDLMNVVKEKTHMPEPLYANMPLKSKWPLQAVMLPHLVFHHLYTHYQDFWNKVFLPAGVEGDLDFFAAALSLPRWSLKAGGCPSCQCTLEGGNSSNDTADAQDEQQHIHRNDTALPAASATEFVGAAFKMAHLNNLIHEHFKQEPDIPDIFAITIKLHMVLHVALHSHEISPRLTWNFTGEDEMGILKVLGQNCCKGVQPEDVTSKMLLHWRYAMHLEMEKV</sequence>
<dbReference type="AlphaFoldDB" id="A0A9P1DSL2"/>
<evidence type="ECO:0000313" key="3">
    <source>
        <dbReference type="EMBL" id="CAL1168124.1"/>
    </source>
</evidence>
<gene>
    <name evidence="2" type="ORF">C1SCF055_LOCUS39624</name>
</gene>
<evidence type="ECO:0000256" key="1">
    <source>
        <dbReference type="SAM" id="MobiDB-lite"/>
    </source>
</evidence>
<comment type="caution">
    <text evidence="2">The sequence shown here is derived from an EMBL/GenBank/DDBJ whole genome shotgun (WGS) entry which is preliminary data.</text>
</comment>
<evidence type="ECO:0000313" key="2">
    <source>
        <dbReference type="EMBL" id="CAI4014749.1"/>
    </source>
</evidence>
<protein>
    <submittedName>
        <fullName evidence="2">Uncharacterized protein</fullName>
    </submittedName>
</protein>
<proteinExistence type="predicted"/>
<evidence type="ECO:0000313" key="4">
    <source>
        <dbReference type="Proteomes" id="UP001152797"/>
    </source>
</evidence>
<name>A0A9P1DSL2_9DINO</name>
<accession>A0A9P1DSL2</accession>
<dbReference type="EMBL" id="CAMXCT020006497">
    <property type="protein sequence ID" value="CAL1168124.1"/>
    <property type="molecule type" value="Genomic_DNA"/>
</dbReference>
<dbReference type="EMBL" id="CAMXCT030006497">
    <property type="protein sequence ID" value="CAL4802061.1"/>
    <property type="molecule type" value="Genomic_DNA"/>
</dbReference>